<gene>
    <name evidence="2" type="ORF">AVDCRST_MAG10-2075</name>
</gene>
<evidence type="ECO:0000256" key="1">
    <source>
        <dbReference type="SAM" id="MobiDB-lite"/>
    </source>
</evidence>
<feature type="compositionally biased region" description="Gly residues" evidence="1">
    <location>
        <begin position="1"/>
        <end position="12"/>
    </location>
</feature>
<reference evidence="2" key="1">
    <citation type="submission" date="2020-02" db="EMBL/GenBank/DDBJ databases">
        <authorList>
            <person name="Meier V. D."/>
        </authorList>
    </citation>
    <scope>NUCLEOTIDE SEQUENCE</scope>
    <source>
        <strain evidence="2">AVDCRST_MAG10</strain>
    </source>
</reference>
<dbReference type="EMBL" id="CADCTB010000128">
    <property type="protein sequence ID" value="CAA9247532.1"/>
    <property type="molecule type" value="Genomic_DNA"/>
</dbReference>
<accession>A0A6J4IE22</accession>
<feature type="non-terminal residue" evidence="2">
    <location>
        <position position="1"/>
    </location>
</feature>
<sequence length="117" mass="11743">ERSGGAGRGRPGPGRRPGPRRVPHHRAARPAPEPQGADRAGGGADGREPGPADPGGPARLRRGDRTPGPPVQPGQAGRGAVLHPAPGRAAAGRPPVSASARGQGFPFALGPHHLHLL</sequence>
<organism evidence="2">
    <name type="scientific">uncultured Acidimicrobiales bacterium</name>
    <dbReference type="NCBI Taxonomy" id="310071"/>
    <lineage>
        <taxon>Bacteria</taxon>
        <taxon>Bacillati</taxon>
        <taxon>Actinomycetota</taxon>
        <taxon>Acidimicrobiia</taxon>
        <taxon>Acidimicrobiales</taxon>
        <taxon>environmental samples</taxon>
    </lineage>
</organism>
<name>A0A6J4IE22_9ACTN</name>
<feature type="compositionally biased region" description="Basic residues" evidence="1">
    <location>
        <begin position="17"/>
        <end position="28"/>
    </location>
</feature>
<feature type="region of interest" description="Disordered" evidence="1">
    <location>
        <begin position="1"/>
        <end position="117"/>
    </location>
</feature>
<feature type="non-terminal residue" evidence="2">
    <location>
        <position position="117"/>
    </location>
</feature>
<proteinExistence type="predicted"/>
<feature type="compositionally biased region" description="Low complexity" evidence="1">
    <location>
        <begin position="84"/>
        <end position="101"/>
    </location>
</feature>
<dbReference type="AlphaFoldDB" id="A0A6J4IE22"/>
<evidence type="ECO:0000313" key="2">
    <source>
        <dbReference type="EMBL" id="CAA9247532.1"/>
    </source>
</evidence>
<protein>
    <submittedName>
        <fullName evidence="2">Uncharacterized protein</fullName>
    </submittedName>
</protein>